<dbReference type="PROSITE" id="PS51257">
    <property type="entry name" value="PROKAR_LIPOPROTEIN"/>
    <property type="match status" value="1"/>
</dbReference>
<protein>
    <submittedName>
        <fullName evidence="1">Tetratricopeptide repeat protein</fullName>
    </submittedName>
</protein>
<name>A0A927FER2_9BURK</name>
<gene>
    <name evidence="1" type="ORF">IC609_04070</name>
</gene>
<accession>A0A927FER2</accession>
<dbReference type="SUPFAM" id="SSF48452">
    <property type="entry name" value="TPR-like"/>
    <property type="match status" value="1"/>
</dbReference>
<sequence length="437" mass="47558">MRLHRLLSAHPRHGLAAWLLGLACILGASIVNDGHAAQLQPELEALQAFEQARTEISSRRYDRAEILLERVLMLHPEQAEARIELALLMARRGHTDGAQALVQSLLDDPRIEPEHARALRELKAQIKKGPPTVANPYAIDTRDAAARLAAAALGTTAQVPGDALAAATWRGEASLTASSNPLARTSSGAITITLPDGPLSLPLNQTAQSGALAGVTLSRTTETHGAELAVQHADVSGTTTAARAVLWGRLPLVQWLPDALQPAQLTPVLAYAQAQRGLDGQHRAMAGLTTVWGAQRLSLSHYEEYSTNDRGVVVRAEHNQPRLWGTDWQAALEHSNSTVGPQGYWRAGLSAEHGLGDGRKLLAQLTHQQDTYSYSTLLQNGAKRHLTTAYVAFEQQVTLKSEKVLIWRVFSGERRSNLELFNYNELGAQLSIVQNWR</sequence>
<reference evidence="1" key="1">
    <citation type="submission" date="2020-09" db="EMBL/GenBank/DDBJ databases">
        <title>Genome seq and assembly of Limnohabitants sp.</title>
        <authorList>
            <person name="Chhetri G."/>
        </authorList>
    </citation>
    <scope>NUCLEOTIDE SEQUENCE</scope>
    <source>
        <strain evidence="1">JUR4</strain>
    </source>
</reference>
<keyword evidence="2" id="KW-1185">Reference proteome</keyword>
<dbReference type="RefSeq" id="WP_191818160.1">
    <property type="nucleotide sequence ID" value="NZ_JACYFT010000001.1"/>
</dbReference>
<organism evidence="1 2">
    <name type="scientific">Limnohabitans radicicola</name>
    <dbReference type="NCBI Taxonomy" id="2771427"/>
    <lineage>
        <taxon>Bacteria</taxon>
        <taxon>Pseudomonadati</taxon>
        <taxon>Pseudomonadota</taxon>
        <taxon>Betaproteobacteria</taxon>
        <taxon>Burkholderiales</taxon>
        <taxon>Comamonadaceae</taxon>
        <taxon>Limnohabitans</taxon>
    </lineage>
</organism>
<evidence type="ECO:0000313" key="1">
    <source>
        <dbReference type="EMBL" id="MBD8049711.1"/>
    </source>
</evidence>
<evidence type="ECO:0000313" key="2">
    <source>
        <dbReference type="Proteomes" id="UP000647424"/>
    </source>
</evidence>
<dbReference type="Proteomes" id="UP000647424">
    <property type="component" value="Unassembled WGS sequence"/>
</dbReference>
<dbReference type="Gene3D" id="1.25.40.10">
    <property type="entry name" value="Tetratricopeptide repeat domain"/>
    <property type="match status" value="1"/>
</dbReference>
<dbReference type="AlphaFoldDB" id="A0A927FER2"/>
<comment type="caution">
    <text evidence="1">The sequence shown here is derived from an EMBL/GenBank/DDBJ whole genome shotgun (WGS) entry which is preliminary data.</text>
</comment>
<dbReference type="InterPro" id="IPR011990">
    <property type="entry name" value="TPR-like_helical_dom_sf"/>
</dbReference>
<dbReference type="EMBL" id="JACYFT010000001">
    <property type="protein sequence ID" value="MBD8049711.1"/>
    <property type="molecule type" value="Genomic_DNA"/>
</dbReference>
<proteinExistence type="predicted"/>
<dbReference type="Pfam" id="PF14559">
    <property type="entry name" value="TPR_19"/>
    <property type="match status" value="1"/>
</dbReference>